<dbReference type="Gene3D" id="4.10.240.10">
    <property type="entry name" value="Zn(2)-C6 fungal-type DNA-binding domain"/>
    <property type="match status" value="1"/>
</dbReference>
<evidence type="ECO:0000256" key="3">
    <source>
        <dbReference type="SAM" id="MobiDB-lite"/>
    </source>
</evidence>
<dbReference type="AlphaFoldDB" id="A0A9W4U3D8"/>
<comment type="subcellular location">
    <subcellularLocation>
        <location evidence="1">Nucleus</location>
    </subcellularLocation>
</comment>
<protein>
    <recommendedName>
        <fullName evidence="4">Zn(2)-C6 fungal-type domain-containing protein</fullName>
    </recommendedName>
</protein>
<feature type="region of interest" description="Disordered" evidence="3">
    <location>
        <begin position="1"/>
        <end position="20"/>
    </location>
</feature>
<proteinExistence type="predicted"/>
<dbReference type="PROSITE" id="PS50048">
    <property type="entry name" value="ZN2_CY6_FUNGAL_2"/>
    <property type="match status" value="1"/>
</dbReference>
<dbReference type="Pfam" id="PF00172">
    <property type="entry name" value="Zn_clus"/>
    <property type="match status" value="1"/>
</dbReference>
<dbReference type="GO" id="GO:0000981">
    <property type="term" value="F:DNA-binding transcription factor activity, RNA polymerase II-specific"/>
    <property type="evidence" value="ECO:0007669"/>
    <property type="project" value="InterPro"/>
</dbReference>
<dbReference type="InterPro" id="IPR036864">
    <property type="entry name" value="Zn2-C6_fun-type_DNA-bd_sf"/>
</dbReference>
<feature type="compositionally biased region" description="Basic residues" evidence="3">
    <location>
        <begin position="7"/>
        <end position="20"/>
    </location>
</feature>
<gene>
    <name evidence="5" type="ORF">PDIGIT_LOCUS650</name>
</gene>
<dbReference type="GO" id="GO:0045944">
    <property type="term" value="P:positive regulation of transcription by RNA polymerase II"/>
    <property type="evidence" value="ECO:0007669"/>
    <property type="project" value="TreeGrafter"/>
</dbReference>
<evidence type="ECO:0000313" key="5">
    <source>
        <dbReference type="EMBL" id="CAI6242713.1"/>
    </source>
</evidence>
<organism evidence="5 6">
    <name type="scientific">Periconia digitata</name>
    <dbReference type="NCBI Taxonomy" id="1303443"/>
    <lineage>
        <taxon>Eukaryota</taxon>
        <taxon>Fungi</taxon>
        <taxon>Dikarya</taxon>
        <taxon>Ascomycota</taxon>
        <taxon>Pezizomycotina</taxon>
        <taxon>Dothideomycetes</taxon>
        <taxon>Pleosporomycetidae</taxon>
        <taxon>Pleosporales</taxon>
        <taxon>Massarineae</taxon>
        <taxon>Periconiaceae</taxon>
        <taxon>Periconia</taxon>
    </lineage>
</organism>
<evidence type="ECO:0000256" key="1">
    <source>
        <dbReference type="ARBA" id="ARBA00004123"/>
    </source>
</evidence>
<dbReference type="Proteomes" id="UP001152607">
    <property type="component" value="Unassembled WGS sequence"/>
</dbReference>
<reference evidence="5" key="1">
    <citation type="submission" date="2023-01" db="EMBL/GenBank/DDBJ databases">
        <authorList>
            <person name="Van Ghelder C."/>
            <person name="Rancurel C."/>
        </authorList>
    </citation>
    <scope>NUCLEOTIDE SEQUENCE</scope>
    <source>
        <strain evidence="5">CNCM I-4278</strain>
    </source>
</reference>
<dbReference type="Pfam" id="PF11951">
    <property type="entry name" value="Fungal_trans_2"/>
    <property type="match status" value="1"/>
</dbReference>
<evidence type="ECO:0000259" key="4">
    <source>
        <dbReference type="PROSITE" id="PS50048"/>
    </source>
</evidence>
<dbReference type="GO" id="GO:0008270">
    <property type="term" value="F:zinc ion binding"/>
    <property type="evidence" value="ECO:0007669"/>
    <property type="project" value="InterPro"/>
</dbReference>
<evidence type="ECO:0000313" key="6">
    <source>
        <dbReference type="Proteomes" id="UP001152607"/>
    </source>
</evidence>
<dbReference type="PANTHER" id="PTHR37534:SF9">
    <property type="entry name" value="ZN(II)2CYS6 TRANSCRIPTION FACTOR (EUROFUNG)"/>
    <property type="match status" value="1"/>
</dbReference>
<feature type="domain" description="Zn(2)-C6 fungal-type" evidence="4">
    <location>
        <begin position="20"/>
        <end position="48"/>
    </location>
</feature>
<keyword evidence="6" id="KW-1185">Reference proteome</keyword>
<dbReference type="EMBL" id="CAOQHR010000001">
    <property type="protein sequence ID" value="CAI6242713.1"/>
    <property type="molecule type" value="Genomic_DNA"/>
</dbReference>
<dbReference type="CDD" id="cd00067">
    <property type="entry name" value="GAL4"/>
    <property type="match status" value="1"/>
</dbReference>
<sequence length="494" mass="56266">MAEFNHAKRKRRSGTRRKTGCHTCKTRHSRCDEKKPVCSNCERLNLECKPSEFISASAWNIISTTQNETPSPPVPATHDMQSLLLGNETPSSTWDIFRPRISGLDLFVDDSPPNEVLTSLNLLSPPAPMLPLPEEPHVTLTPETAFLFNKYVRTVATWLDLMDHENTYQTRIPRYILSSPLLFHSVCAFTARHLSLCNSQQLRSTWENVASSHYGEALQLMIRALNQSSHEHVISSTILLSSYEIASGIASEHHRKHLLGQSMLIKYHKLSARSTGEDRANFWIHVRHEIGVALATERPLMLDPMDWGVMWHAEELREDVQGNQVLWILARVINLIYGEERHDERQRREGLHQELETWRNAQLHTFVGIPYGEHDEDGFRKVCFTVTAAAAGTFWYHVTRILLYAEPVLQDEAHIPFVQDQAKCIGDIAISEFPDSLRVFASHGLYYAAKHIEGLGRKARIWGIMNAVEEELGYSTRPMVRRLQAQIEGGGQGR</sequence>
<accession>A0A9W4U3D8</accession>
<dbReference type="GO" id="GO:0000976">
    <property type="term" value="F:transcription cis-regulatory region binding"/>
    <property type="evidence" value="ECO:0007669"/>
    <property type="project" value="TreeGrafter"/>
</dbReference>
<dbReference type="InterPro" id="IPR021858">
    <property type="entry name" value="Fun_TF"/>
</dbReference>
<dbReference type="OrthoDB" id="4525710at2759"/>
<keyword evidence="2" id="KW-0539">Nucleus</keyword>
<dbReference type="InterPro" id="IPR001138">
    <property type="entry name" value="Zn2Cys6_DnaBD"/>
</dbReference>
<evidence type="ECO:0000256" key="2">
    <source>
        <dbReference type="ARBA" id="ARBA00023242"/>
    </source>
</evidence>
<dbReference type="SUPFAM" id="SSF57701">
    <property type="entry name" value="Zn2/Cys6 DNA-binding domain"/>
    <property type="match status" value="1"/>
</dbReference>
<comment type="caution">
    <text evidence="5">The sequence shown here is derived from an EMBL/GenBank/DDBJ whole genome shotgun (WGS) entry which is preliminary data.</text>
</comment>
<name>A0A9W4U3D8_9PLEO</name>
<dbReference type="SMART" id="SM00066">
    <property type="entry name" value="GAL4"/>
    <property type="match status" value="1"/>
</dbReference>
<dbReference type="PANTHER" id="PTHR37534">
    <property type="entry name" value="TRANSCRIPTIONAL ACTIVATOR PROTEIN UGA3"/>
    <property type="match status" value="1"/>
</dbReference>
<dbReference type="GO" id="GO:0005634">
    <property type="term" value="C:nucleus"/>
    <property type="evidence" value="ECO:0007669"/>
    <property type="project" value="UniProtKB-SubCell"/>
</dbReference>
<dbReference type="CDD" id="cd12148">
    <property type="entry name" value="fungal_TF_MHR"/>
    <property type="match status" value="1"/>
</dbReference>
<dbReference type="PROSITE" id="PS00463">
    <property type="entry name" value="ZN2_CY6_FUNGAL_1"/>
    <property type="match status" value="1"/>
</dbReference>